<keyword evidence="7" id="KW-0418">Kinase</keyword>
<dbReference type="OrthoDB" id="7065393at2"/>
<dbReference type="InterPro" id="IPR036662">
    <property type="entry name" value="PTS_EIIA_man-typ_sf"/>
</dbReference>
<evidence type="ECO:0000256" key="3">
    <source>
        <dbReference type="ARBA" id="ARBA00012095"/>
    </source>
</evidence>
<keyword evidence="8" id="KW-1185">Reference proteome</keyword>
<evidence type="ECO:0000256" key="5">
    <source>
        <dbReference type="ARBA" id="ARBA00046577"/>
    </source>
</evidence>
<dbReference type="InterPro" id="IPR012844">
    <property type="entry name" value="DhaM_N"/>
</dbReference>
<accession>A0A1G9VSE0</accession>
<evidence type="ECO:0000256" key="4">
    <source>
        <dbReference type="ARBA" id="ARBA00022679"/>
    </source>
</evidence>
<dbReference type="GO" id="GO:0019563">
    <property type="term" value="P:glycerol catabolic process"/>
    <property type="evidence" value="ECO:0007669"/>
    <property type="project" value="InterPro"/>
</dbReference>
<dbReference type="InterPro" id="IPR004701">
    <property type="entry name" value="PTS_EIIA_man-typ"/>
</dbReference>
<dbReference type="AlphaFoldDB" id="A0A1G9VSE0"/>
<evidence type="ECO:0000313" key="8">
    <source>
        <dbReference type="Proteomes" id="UP000214880"/>
    </source>
</evidence>
<dbReference type="EMBL" id="FNHB01000007">
    <property type="protein sequence ID" value="SDM74987.1"/>
    <property type="molecule type" value="Genomic_DNA"/>
</dbReference>
<dbReference type="RefSeq" id="WP_092073995.1">
    <property type="nucleotide sequence ID" value="NZ_FNHB01000007.1"/>
</dbReference>
<dbReference type="NCBIfam" id="TIGR02364">
    <property type="entry name" value="dha_pts"/>
    <property type="match status" value="1"/>
</dbReference>
<protein>
    <recommendedName>
        <fullName evidence="3">phosphoenolpyruvate--glycerone phosphotransferase</fullName>
        <ecNumber evidence="3">2.7.1.121</ecNumber>
    </recommendedName>
</protein>
<organism evidence="7 8">
    <name type="scientific">Dendrosporobacter quercicolus</name>
    <dbReference type="NCBI Taxonomy" id="146817"/>
    <lineage>
        <taxon>Bacteria</taxon>
        <taxon>Bacillati</taxon>
        <taxon>Bacillota</taxon>
        <taxon>Negativicutes</taxon>
        <taxon>Selenomonadales</taxon>
        <taxon>Sporomusaceae</taxon>
        <taxon>Dendrosporobacter</taxon>
    </lineage>
</organism>
<evidence type="ECO:0000256" key="1">
    <source>
        <dbReference type="ARBA" id="ARBA00001113"/>
    </source>
</evidence>
<evidence type="ECO:0000256" key="2">
    <source>
        <dbReference type="ARBA" id="ARBA00002788"/>
    </source>
</evidence>
<dbReference type="GO" id="GO:0047324">
    <property type="term" value="F:phosphoenolpyruvate-glycerone phosphotransferase activity"/>
    <property type="evidence" value="ECO:0007669"/>
    <property type="project" value="UniProtKB-EC"/>
</dbReference>
<comment type="subunit">
    <text evidence="5">Homodimer. The dihydroxyacetone kinase complex is composed of a homodimer of DhaM, a homodimer of DhaK and the subunit DhaL.</text>
</comment>
<dbReference type="Gene3D" id="3.40.50.510">
    <property type="entry name" value="Phosphotransferase system, mannose-type IIA component"/>
    <property type="match status" value="1"/>
</dbReference>
<evidence type="ECO:0000259" key="6">
    <source>
        <dbReference type="PROSITE" id="PS51096"/>
    </source>
</evidence>
<dbReference type="EC" id="2.7.1.121" evidence="3"/>
<evidence type="ECO:0000313" key="7">
    <source>
        <dbReference type="EMBL" id="SDM74987.1"/>
    </source>
</evidence>
<dbReference type="PROSITE" id="PS51096">
    <property type="entry name" value="PTS_EIIA_TYPE_4"/>
    <property type="match status" value="1"/>
</dbReference>
<dbReference type="InterPro" id="IPR039643">
    <property type="entry name" value="DhaM"/>
</dbReference>
<dbReference type="Pfam" id="PF03610">
    <property type="entry name" value="EIIA-man"/>
    <property type="match status" value="1"/>
</dbReference>
<feature type="domain" description="PTS EIIA type-4" evidence="6">
    <location>
        <begin position="1"/>
        <end position="129"/>
    </location>
</feature>
<name>A0A1G9VSE0_9FIRM</name>
<proteinExistence type="predicted"/>
<keyword evidence="4" id="KW-0808">Transferase</keyword>
<dbReference type="SUPFAM" id="SSF53062">
    <property type="entry name" value="PTS system fructose IIA component-like"/>
    <property type="match status" value="1"/>
</dbReference>
<comment type="catalytic activity">
    <reaction evidence="1">
        <text>dihydroxyacetone + phosphoenolpyruvate = dihydroxyacetone phosphate + pyruvate</text>
        <dbReference type="Rhea" id="RHEA:18381"/>
        <dbReference type="ChEBI" id="CHEBI:15361"/>
        <dbReference type="ChEBI" id="CHEBI:16016"/>
        <dbReference type="ChEBI" id="CHEBI:57642"/>
        <dbReference type="ChEBI" id="CHEBI:58702"/>
        <dbReference type="EC" id="2.7.1.121"/>
    </reaction>
</comment>
<reference evidence="7 8" key="1">
    <citation type="submission" date="2016-10" db="EMBL/GenBank/DDBJ databases">
        <authorList>
            <person name="de Groot N.N."/>
        </authorList>
    </citation>
    <scope>NUCLEOTIDE SEQUENCE [LARGE SCALE GENOMIC DNA]</scope>
    <source>
        <strain evidence="7 8">DSM 1736</strain>
    </source>
</reference>
<dbReference type="GO" id="GO:0009401">
    <property type="term" value="P:phosphoenolpyruvate-dependent sugar phosphotransferase system"/>
    <property type="evidence" value="ECO:0007669"/>
    <property type="project" value="InterPro"/>
</dbReference>
<gene>
    <name evidence="7" type="ORF">SAMN04488502_10724</name>
</gene>
<dbReference type="PANTHER" id="PTHR38594">
    <property type="entry name" value="PEP-DEPENDENT DIHYDROXYACETONE KINASE, PHOSPHORYL DONOR SUBUNIT DHAM"/>
    <property type="match status" value="1"/>
</dbReference>
<dbReference type="STRING" id="146817.SAMN04488502_10724"/>
<dbReference type="PANTHER" id="PTHR38594:SF1">
    <property type="entry name" value="PEP-DEPENDENT DIHYDROXYACETONE KINASE, PHOSPHORYL DONOR SUBUNIT DHAM"/>
    <property type="match status" value="1"/>
</dbReference>
<comment type="function">
    <text evidence="2">Component of the dihydroxyacetone kinase complex, which is responsible for the phosphoenolpyruvate (PEP)-dependent phosphorylation of dihydroxyacetone. DhaM serves as the phosphoryl donor. Is phosphorylated by phosphoenolpyruvate in an EI- and HPr-dependent reaction, and a phosphorelay system on histidine residues finally leads to phosphoryl transfer to DhaL and dihydroxyacetone.</text>
</comment>
<dbReference type="Proteomes" id="UP000214880">
    <property type="component" value="Unassembled WGS sequence"/>
</dbReference>
<dbReference type="GO" id="GO:0016020">
    <property type="term" value="C:membrane"/>
    <property type="evidence" value="ECO:0007669"/>
    <property type="project" value="InterPro"/>
</dbReference>
<sequence length="129" mass="13010">MVGIVIVSHSRKVAEGIRELALQMAAPAQLIIAAGGTADGLIGTDAFKIKEAIAAADSGDGVLVMVDLGSAVLSAERAIKMLEGEPRQVKIADAPIVEGTIAAAVEASVGQPLGNVAATAEGARELRKQ</sequence>